<dbReference type="Proteomes" id="UP000828048">
    <property type="component" value="Chromosome 4"/>
</dbReference>
<comment type="caution">
    <text evidence="1">The sequence shown here is derived from an EMBL/GenBank/DDBJ whole genome shotgun (WGS) entry which is preliminary data.</text>
</comment>
<proteinExistence type="predicted"/>
<reference evidence="1 2" key="1">
    <citation type="journal article" date="2021" name="Hortic Res">
        <title>High-quality reference genome and annotation aids understanding of berry development for evergreen blueberry (Vaccinium darrowii).</title>
        <authorList>
            <person name="Yu J."/>
            <person name="Hulse-Kemp A.M."/>
            <person name="Babiker E."/>
            <person name="Staton M."/>
        </authorList>
    </citation>
    <scope>NUCLEOTIDE SEQUENCE [LARGE SCALE GENOMIC DNA]</scope>
    <source>
        <strain evidence="2">cv. NJ 8807/NJ 8810</strain>
        <tissue evidence="1">Young leaf</tissue>
    </source>
</reference>
<protein>
    <submittedName>
        <fullName evidence="1">Uncharacterized protein</fullName>
    </submittedName>
</protein>
<gene>
    <name evidence="1" type="ORF">Vadar_009590</name>
</gene>
<dbReference type="EMBL" id="CM037154">
    <property type="protein sequence ID" value="KAH7860119.1"/>
    <property type="molecule type" value="Genomic_DNA"/>
</dbReference>
<keyword evidence="2" id="KW-1185">Reference proteome</keyword>
<evidence type="ECO:0000313" key="2">
    <source>
        <dbReference type="Proteomes" id="UP000828048"/>
    </source>
</evidence>
<name>A0ACB7Z371_9ERIC</name>
<accession>A0ACB7Z371</accession>
<organism evidence="1 2">
    <name type="scientific">Vaccinium darrowii</name>
    <dbReference type="NCBI Taxonomy" id="229202"/>
    <lineage>
        <taxon>Eukaryota</taxon>
        <taxon>Viridiplantae</taxon>
        <taxon>Streptophyta</taxon>
        <taxon>Embryophyta</taxon>
        <taxon>Tracheophyta</taxon>
        <taxon>Spermatophyta</taxon>
        <taxon>Magnoliopsida</taxon>
        <taxon>eudicotyledons</taxon>
        <taxon>Gunneridae</taxon>
        <taxon>Pentapetalae</taxon>
        <taxon>asterids</taxon>
        <taxon>Ericales</taxon>
        <taxon>Ericaceae</taxon>
        <taxon>Vaccinioideae</taxon>
        <taxon>Vaccinieae</taxon>
        <taxon>Vaccinium</taxon>
    </lineage>
</organism>
<sequence length="336" mass="37473">MDPRTRLDRALFQLTPTRTRCDLVIFAGGSSEKLASGLLQPFLSHLNCAKDQIQKGGYSITLQPLFINSFWFTKATLQRFVRFVNTPEVLERFVTIEREISQIESSIKSNEQTAVTTETEGNVLAVDEYTKRSTTSSKSRGETNGTSDSAQEETSKVHLQRVLENRRVVLRKEQAMAYARALAAGFEIDSIHDLISFSDAFGASRLREGCVKFMELCKKKNNDGLWMDELAAIEAYSHSEFPYLGNSGIILSGEDNDHSPGIMMSGDNHGLSSIKTDGSIDASALEVDQGTLNPFPFCLSNFLTICALEDSQYAWSHFPFCLSNVFEKTYLANHDD</sequence>
<evidence type="ECO:0000313" key="1">
    <source>
        <dbReference type="EMBL" id="KAH7860119.1"/>
    </source>
</evidence>